<dbReference type="InterPro" id="IPR019757">
    <property type="entry name" value="Pept_S26A_signal_pept_1_Lys-AS"/>
</dbReference>
<dbReference type="GO" id="GO:0009003">
    <property type="term" value="F:signal peptidase activity"/>
    <property type="evidence" value="ECO:0007669"/>
    <property type="project" value="UniProtKB-EC"/>
</dbReference>
<dbReference type="EMBL" id="CP047045">
    <property type="protein sequence ID" value="QGZ95317.1"/>
    <property type="molecule type" value="Genomic_DNA"/>
</dbReference>
<reference evidence="12" key="1">
    <citation type="submission" date="2019-12" db="EMBL/GenBank/DDBJ databases">
        <title>Complete genome of Terracaulis silvestris 0127_4.</title>
        <authorList>
            <person name="Vieira S."/>
            <person name="Riedel T."/>
            <person name="Sproer C."/>
            <person name="Pascual J."/>
            <person name="Boedeker C."/>
            <person name="Overmann J."/>
        </authorList>
    </citation>
    <scope>NUCLEOTIDE SEQUENCE [LARGE SCALE GENOMIC DNA]</scope>
    <source>
        <strain evidence="12">0127_4</strain>
    </source>
</reference>
<dbReference type="Pfam" id="PF10502">
    <property type="entry name" value="Peptidase_S26"/>
    <property type="match status" value="1"/>
</dbReference>
<evidence type="ECO:0000256" key="6">
    <source>
        <dbReference type="ARBA" id="ARBA00022801"/>
    </source>
</evidence>
<organism evidence="11 12">
    <name type="scientific">Terricaulis silvestris</name>
    <dbReference type="NCBI Taxonomy" id="2686094"/>
    <lineage>
        <taxon>Bacteria</taxon>
        <taxon>Pseudomonadati</taxon>
        <taxon>Pseudomonadota</taxon>
        <taxon>Alphaproteobacteria</taxon>
        <taxon>Caulobacterales</taxon>
        <taxon>Caulobacteraceae</taxon>
        <taxon>Terricaulis</taxon>
    </lineage>
</organism>
<dbReference type="InterPro" id="IPR000223">
    <property type="entry name" value="Pept_S26A_signal_pept_1"/>
</dbReference>
<keyword evidence="6 8" id="KW-0378">Hydrolase</keyword>
<feature type="active site" evidence="7">
    <location>
        <position position="111"/>
    </location>
</feature>
<dbReference type="Gene3D" id="2.10.109.10">
    <property type="entry name" value="Umud Fragment, subunit A"/>
    <property type="match status" value="1"/>
</dbReference>
<dbReference type="NCBIfam" id="TIGR02227">
    <property type="entry name" value="sigpep_I_bact"/>
    <property type="match status" value="1"/>
</dbReference>
<dbReference type="PANTHER" id="PTHR43390">
    <property type="entry name" value="SIGNAL PEPTIDASE I"/>
    <property type="match status" value="1"/>
</dbReference>
<dbReference type="InterPro" id="IPR019756">
    <property type="entry name" value="Pept_S26A_signal_pept_1_Ser-AS"/>
</dbReference>
<dbReference type="InterPro" id="IPR036286">
    <property type="entry name" value="LexA/Signal_pep-like_sf"/>
</dbReference>
<dbReference type="PRINTS" id="PR00727">
    <property type="entry name" value="LEADERPTASE"/>
</dbReference>
<dbReference type="GO" id="GO:0006465">
    <property type="term" value="P:signal peptide processing"/>
    <property type="evidence" value="ECO:0007669"/>
    <property type="project" value="InterPro"/>
</dbReference>
<dbReference type="CDD" id="cd06530">
    <property type="entry name" value="S26_SPase_I"/>
    <property type="match status" value="1"/>
</dbReference>
<dbReference type="RefSeq" id="WP_228445654.1">
    <property type="nucleotide sequence ID" value="NZ_CP047045.1"/>
</dbReference>
<comment type="catalytic activity">
    <reaction evidence="1 8">
        <text>Cleavage of hydrophobic, N-terminal signal or leader sequences from secreted and periplasmic proteins.</text>
        <dbReference type="EC" id="3.4.21.89"/>
    </reaction>
</comment>
<accession>A0A6I6MRA7</accession>
<evidence type="ECO:0000256" key="9">
    <source>
        <dbReference type="RuleBase" id="RU362042"/>
    </source>
</evidence>
<feature type="active site" evidence="7">
    <location>
        <position position="49"/>
    </location>
</feature>
<protein>
    <recommendedName>
        <fullName evidence="4 8">Signal peptidase I</fullName>
        <ecNumber evidence="3 8">3.4.21.89</ecNumber>
    </recommendedName>
</protein>
<dbReference type="PANTHER" id="PTHR43390:SF1">
    <property type="entry name" value="CHLOROPLAST PROCESSING PEPTIDASE"/>
    <property type="match status" value="1"/>
</dbReference>
<comment type="similarity">
    <text evidence="2 9">Belongs to the peptidase S26 family.</text>
</comment>
<proteinExistence type="inferred from homology"/>
<evidence type="ECO:0000256" key="3">
    <source>
        <dbReference type="ARBA" id="ARBA00013208"/>
    </source>
</evidence>
<evidence type="ECO:0000313" key="11">
    <source>
        <dbReference type="EMBL" id="QGZ95317.1"/>
    </source>
</evidence>
<evidence type="ECO:0000259" key="10">
    <source>
        <dbReference type="Pfam" id="PF10502"/>
    </source>
</evidence>
<dbReference type="PROSITE" id="PS00501">
    <property type="entry name" value="SPASE_I_1"/>
    <property type="match status" value="1"/>
</dbReference>
<keyword evidence="5 8" id="KW-0645">Protease</keyword>
<evidence type="ECO:0000256" key="5">
    <source>
        <dbReference type="ARBA" id="ARBA00022670"/>
    </source>
</evidence>
<evidence type="ECO:0000256" key="8">
    <source>
        <dbReference type="RuleBase" id="RU003993"/>
    </source>
</evidence>
<evidence type="ECO:0000256" key="2">
    <source>
        <dbReference type="ARBA" id="ARBA00009370"/>
    </source>
</evidence>
<dbReference type="KEGG" id="tsv:DSM104635_02166"/>
<keyword evidence="12" id="KW-1185">Reference proteome</keyword>
<evidence type="ECO:0000256" key="1">
    <source>
        <dbReference type="ARBA" id="ARBA00000677"/>
    </source>
</evidence>
<dbReference type="EC" id="3.4.21.89" evidence="3 8"/>
<dbReference type="GO" id="GO:0016020">
    <property type="term" value="C:membrane"/>
    <property type="evidence" value="ECO:0007669"/>
    <property type="project" value="UniProtKB-SubCell"/>
</dbReference>
<dbReference type="AlphaFoldDB" id="A0A6I6MRA7"/>
<evidence type="ECO:0000256" key="4">
    <source>
        <dbReference type="ARBA" id="ARBA00019232"/>
    </source>
</evidence>
<name>A0A6I6MRA7_9CAUL</name>
<dbReference type="SUPFAM" id="SSF51306">
    <property type="entry name" value="LexA/Signal peptidase"/>
    <property type="match status" value="1"/>
</dbReference>
<comment type="subcellular location">
    <subcellularLocation>
        <location evidence="9">Membrane</location>
        <topology evidence="9">Single-pass type II membrane protein</topology>
    </subcellularLocation>
</comment>
<dbReference type="PROSITE" id="PS00760">
    <property type="entry name" value="SPASE_I_2"/>
    <property type="match status" value="1"/>
</dbReference>
<feature type="domain" description="Peptidase S26" evidence="10">
    <location>
        <begin position="20"/>
        <end position="227"/>
    </location>
</feature>
<sequence length="256" mass="28556">MSMSTTSSSSQQPAMDVFWDNVKTILYALALAMVLRFTIAQPFRIPSGSMQPTLEVGDYIVVTKWSYGYGRFSFAPLEGLLPRGRLFGSQPQRGDVVVFRPLPEPDRDFIKRLIGMPGDRIQVINGAVHINGEPITRESLGAVSFENEAGFVEQIPAWRETLPNGVSYTTFDKNPRGELDNTRVFVVPDGNYFMMGDDRDNSADSRVPSVVGFVPYDNLVGPAQFTVVSFDSSTSIFRPWTLFTGFRGERFLKSVN</sequence>
<gene>
    <name evidence="11" type="primary">lepB_2</name>
    <name evidence="11" type="ORF">DSM104635_02166</name>
</gene>
<dbReference type="Proteomes" id="UP000431269">
    <property type="component" value="Chromosome"/>
</dbReference>
<evidence type="ECO:0000256" key="7">
    <source>
        <dbReference type="PIRSR" id="PIRSR600223-1"/>
    </source>
</evidence>
<evidence type="ECO:0000313" key="12">
    <source>
        <dbReference type="Proteomes" id="UP000431269"/>
    </source>
</evidence>
<dbReference type="InterPro" id="IPR019533">
    <property type="entry name" value="Peptidase_S26"/>
</dbReference>
<dbReference type="GO" id="GO:0004252">
    <property type="term" value="F:serine-type endopeptidase activity"/>
    <property type="evidence" value="ECO:0007669"/>
    <property type="project" value="InterPro"/>
</dbReference>